<feature type="transmembrane region" description="Helical" evidence="1">
    <location>
        <begin position="273"/>
        <end position="296"/>
    </location>
</feature>
<feature type="transmembrane region" description="Helical" evidence="1">
    <location>
        <begin position="414"/>
        <end position="438"/>
    </location>
</feature>
<accession>A0ABD5ZXS9</accession>
<feature type="transmembrane region" description="Helical" evidence="1">
    <location>
        <begin position="241"/>
        <end position="261"/>
    </location>
</feature>
<organism evidence="2 3">
    <name type="scientific">Haloplanus litoreus</name>
    <dbReference type="NCBI Taxonomy" id="767515"/>
    <lineage>
        <taxon>Archaea</taxon>
        <taxon>Methanobacteriati</taxon>
        <taxon>Methanobacteriota</taxon>
        <taxon>Stenosarchaea group</taxon>
        <taxon>Halobacteria</taxon>
        <taxon>Halobacteriales</taxon>
        <taxon>Haloferacaceae</taxon>
        <taxon>Haloplanus</taxon>
    </lineage>
</organism>
<evidence type="ECO:0000313" key="3">
    <source>
        <dbReference type="Proteomes" id="UP001596434"/>
    </source>
</evidence>
<dbReference type="AlphaFoldDB" id="A0ABD5ZXS9"/>
<dbReference type="GeneID" id="96953535"/>
<feature type="transmembrane region" description="Helical" evidence="1">
    <location>
        <begin position="359"/>
        <end position="381"/>
    </location>
</feature>
<gene>
    <name evidence="2" type="ORF">ACFQKE_07755</name>
</gene>
<evidence type="ECO:0000256" key="1">
    <source>
        <dbReference type="SAM" id="Phobius"/>
    </source>
</evidence>
<comment type="caution">
    <text evidence="2">The sequence shown here is derived from an EMBL/GenBank/DDBJ whole genome shotgun (WGS) entry which is preliminary data.</text>
</comment>
<feature type="transmembrane region" description="Helical" evidence="1">
    <location>
        <begin position="308"/>
        <end position="338"/>
    </location>
</feature>
<keyword evidence="1" id="KW-0472">Membrane</keyword>
<keyword evidence="1" id="KW-0812">Transmembrane</keyword>
<dbReference type="Proteomes" id="UP001596434">
    <property type="component" value="Unassembled WGS sequence"/>
</dbReference>
<keyword evidence="3" id="KW-1185">Reference proteome</keyword>
<feature type="transmembrane region" description="Helical" evidence="1">
    <location>
        <begin position="387"/>
        <end position="407"/>
    </location>
</feature>
<keyword evidence="1" id="KW-1133">Transmembrane helix</keyword>
<reference evidence="2 3" key="1">
    <citation type="journal article" date="2019" name="Int. J. Syst. Evol. Microbiol.">
        <title>The Global Catalogue of Microorganisms (GCM) 10K type strain sequencing project: providing services to taxonomists for standard genome sequencing and annotation.</title>
        <authorList>
            <consortium name="The Broad Institute Genomics Platform"/>
            <consortium name="The Broad Institute Genome Sequencing Center for Infectious Disease"/>
            <person name="Wu L."/>
            <person name="Ma J."/>
        </authorList>
    </citation>
    <scope>NUCLEOTIDE SEQUENCE [LARGE SCALE GENOMIC DNA]</scope>
    <source>
        <strain evidence="2 3">GX21</strain>
    </source>
</reference>
<evidence type="ECO:0000313" key="2">
    <source>
        <dbReference type="EMBL" id="MFC7255189.1"/>
    </source>
</evidence>
<dbReference type="EMBL" id="JBHTAT010000001">
    <property type="protein sequence ID" value="MFC7255189.1"/>
    <property type="molecule type" value="Genomic_DNA"/>
</dbReference>
<protein>
    <submittedName>
        <fullName evidence="2">Uncharacterized protein</fullName>
    </submittedName>
</protein>
<name>A0ABD5ZXS9_9EURY</name>
<feature type="transmembrane region" description="Helical" evidence="1">
    <location>
        <begin position="450"/>
        <end position="472"/>
    </location>
</feature>
<sequence>MERIDGSTGVRVALATVLVGLLLLSVAGVSVSARPPPQAVCGVCSDTLVETAADSGVDVSIAASSISIRIAESGTGHWTARVRLTGDGVETLRENHSLRDRIVQQVPDRGYVAAEEPQSLTTSMNGETLIVEYDVPGMAHESVGGVYVVDFFYWHGGDARWFYLAADSMTMQGPPGTVVSHAPADATTADHVVTWEGSDEQYDPLGVRSHVVFAPDDGVVSSVSTTLGIGIDVAQLKAQDFVAVVAPLTILAVVVAMLRRFESQLTELSRLELIGLVTGPLTVVGLTAATVETLVGVSGPVTDQLGDFLFYLLFIVAGTGAGPALLLGGLLVAGQLLLAKHLLGRESGATGSMEAVTRLLLWPTAAVLAGQWLLFPAAAAGAAGYDAMYGLVSLVVPTLYFVPLAITRQRETSLHLAFVTGLLFSPIPVVVALAPHTAANLVIGSLALRYVPWGLVIVAIGVFAYVAGYRVAATERLD</sequence>
<dbReference type="RefSeq" id="WP_379703404.1">
    <property type="nucleotide sequence ID" value="NZ_JBHTAT010000001.1"/>
</dbReference>
<proteinExistence type="predicted"/>